<comment type="caution">
    <text evidence="2">The sequence shown here is derived from an EMBL/GenBank/DDBJ whole genome shotgun (WGS) entry which is preliminary data.</text>
</comment>
<dbReference type="AlphaFoldDB" id="A0A1G1WL48"/>
<protein>
    <submittedName>
        <fullName evidence="2">Uncharacterized protein</fullName>
    </submittedName>
</protein>
<sequence length="86" mass="10195">MLRERNEMALFKNNEKTALISLLVLAFVFYFTSFYLLRTEQGIAFKKIDFQILGMYFLASLVAAAFLFFYLWLCLAFCPFIFTEFI</sequence>
<feature type="transmembrane region" description="Helical" evidence="1">
    <location>
        <begin position="57"/>
        <end position="82"/>
    </location>
</feature>
<reference evidence="2 3" key="1">
    <citation type="journal article" date="2016" name="Nat. Commun.">
        <title>Thousands of microbial genomes shed light on interconnected biogeochemical processes in an aquifer system.</title>
        <authorList>
            <person name="Anantharaman K."/>
            <person name="Brown C.T."/>
            <person name="Hug L.A."/>
            <person name="Sharon I."/>
            <person name="Castelle C.J."/>
            <person name="Probst A.J."/>
            <person name="Thomas B.C."/>
            <person name="Singh A."/>
            <person name="Wilkins M.J."/>
            <person name="Karaoz U."/>
            <person name="Brodie E.L."/>
            <person name="Williams K.H."/>
            <person name="Hubbard S.S."/>
            <person name="Banfield J.F."/>
        </authorList>
    </citation>
    <scope>NUCLEOTIDE SEQUENCE [LARGE SCALE GENOMIC DNA]</scope>
</reference>
<accession>A0A1G1WL48</accession>
<keyword evidence="1" id="KW-1133">Transmembrane helix</keyword>
<organism evidence="2 3">
    <name type="scientific">Candidatus Woykebacteria bacterium RBG_19FT_COMBO_43_10</name>
    <dbReference type="NCBI Taxonomy" id="1802598"/>
    <lineage>
        <taxon>Bacteria</taxon>
        <taxon>Candidatus Woykeibacteriota</taxon>
    </lineage>
</organism>
<evidence type="ECO:0000256" key="1">
    <source>
        <dbReference type="SAM" id="Phobius"/>
    </source>
</evidence>
<feature type="transmembrane region" description="Helical" evidence="1">
    <location>
        <begin position="18"/>
        <end position="37"/>
    </location>
</feature>
<proteinExistence type="predicted"/>
<dbReference type="Proteomes" id="UP000176645">
    <property type="component" value="Unassembled WGS sequence"/>
</dbReference>
<gene>
    <name evidence="2" type="ORF">A2Z42_00630</name>
</gene>
<evidence type="ECO:0000313" key="3">
    <source>
        <dbReference type="Proteomes" id="UP000176645"/>
    </source>
</evidence>
<dbReference type="EMBL" id="MHCU01000001">
    <property type="protein sequence ID" value="OGY28439.1"/>
    <property type="molecule type" value="Genomic_DNA"/>
</dbReference>
<keyword evidence="1" id="KW-0472">Membrane</keyword>
<name>A0A1G1WL48_9BACT</name>
<keyword evidence="1" id="KW-0812">Transmembrane</keyword>
<evidence type="ECO:0000313" key="2">
    <source>
        <dbReference type="EMBL" id="OGY28439.1"/>
    </source>
</evidence>